<feature type="compositionally biased region" description="Basic and acidic residues" evidence="3">
    <location>
        <begin position="370"/>
        <end position="414"/>
    </location>
</feature>
<dbReference type="PROSITE" id="PS50102">
    <property type="entry name" value="RRM"/>
    <property type="match status" value="1"/>
</dbReference>
<dbReference type="InterPro" id="IPR035979">
    <property type="entry name" value="RBD_domain_sf"/>
</dbReference>
<evidence type="ECO:0000313" key="6">
    <source>
        <dbReference type="Proteomes" id="UP000002058"/>
    </source>
</evidence>
<keyword evidence="1 2" id="KW-0694">RNA-binding</keyword>
<feature type="compositionally biased region" description="Low complexity" evidence="3">
    <location>
        <begin position="415"/>
        <end position="424"/>
    </location>
</feature>
<feature type="compositionally biased region" description="Low complexity" evidence="3">
    <location>
        <begin position="312"/>
        <end position="326"/>
    </location>
</feature>
<evidence type="ECO:0000256" key="3">
    <source>
        <dbReference type="SAM" id="MobiDB-lite"/>
    </source>
</evidence>
<evidence type="ECO:0000256" key="2">
    <source>
        <dbReference type="PROSITE-ProRule" id="PRU00176"/>
    </source>
</evidence>
<feature type="compositionally biased region" description="Gly residues" evidence="3">
    <location>
        <begin position="491"/>
        <end position="507"/>
    </location>
</feature>
<dbReference type="EMBL" id="CH476617">
    <property type="protein sequence ID" value="EEP79979.1"/>
    <property type="molecule type" value="Genomic_DNA"/>
</dbReference>
<dbReference type="KEGG" id="ure:UREG_04821"/>
<organism evidence="5 6">
    <name type="scientific">Uncinocarpus reesii (strain UAMH 1704)</name>
    <dbReference type="NCBI Taxonomy" id="336963"/>
    <lineage>
        <taxon>Eukaryota</taxon>
        <taxon>Fungi</taxon>
        <taxon>Dikarya</taxon>
        <taxon>Ascomycota</taxon>
        <taxon>Pezizomycotina</taxon>
        <taxon>Eurotiomycetes</taxon>
        <taxon>Eurotiomycetidae</taxon>
        <taxon>Onygenales</taxon>
        <taxon>Onygenaceae</taxon>
        <taxon>Uncinocarpus</taxon>
    </lineage>
</organism>
<evidence type="ECO:0000259" key="4">
    <source>
        <dbReference type="PROSITE" id="PS50102"/>
    </source>
</evidence>
<feature type="compositionally biased region" description="Basic residues" evidence="3">
    <location>
        <begin position="536"/>
        <end position="547"/>
    </location>
</feature>
<dbReference type="InterPro" id="IPR000504">
    <property type="entry name" value="RRM_dom"/>
</dbReference>
<feature type="region of interest" description="Disordered" evidence="3">
    <location>
        <begin position="151"/>
        <end position="547"/>
    </location>
</feature>
<feature type="compositionally biased region" description="Basic and acidic residues" evidence="3">
    <location>
        <begin position="157"/>
        <end position="172"/>
    </location>
</feature>
<feature type="region of interest" description="Disordered" evidence="3">
    <location>
        <begin position="27"/>
        <end position="61"/>
    </location>
</feature>
<dbReference type="RefSeq" id="XP_002584132.1">
    <property type="nucleotide sequence ID" value="XM_002584086.1"/>
</dbReference>
<dbReference type="Pfam" id="PF00076">
    <property type="entry name" value="RRM_1"/>
    <property type="match status" value="1"/>
</dbReference>
<dbReference type="PANTHER" id="PTHR23236">
    <property type="entry name" value="EUKARYOTIC TRANSLATION INITIATION FACTOR 4B/4H"/>
    <property type="match status" value="1"/>
</dbReference>
<dbReference type="PANTHER" id="PTHR23236:SF11">
    <property type="entry name" value="EUKARYOTIC TRANSLATION INITIATION FACTOR 4H"/>
    <property type="match status" value="1"/>
</dbReference>
<proteinExistence type="predicted"/>
<feature type="domain" description="RRM" evidence="4">
    <location>
        <begin position="81"/>
        <end position="157"/>
    </location>
</feature>
<accession>C4JUL8</accession>
<feature type="compositionally biased region" description="Basic and acidic residues" evidence="3">
    <location>
        <begin position="262"/>
        <end position="280"/>
    </location>
</feature>
<sequence>MAPAKSKAQKMSVGAFLADENFGSWADEMDDLPLPTSSESRTGYGGERRTYGGAPASFGHERDERGYSIREELPLPTQPPYTAHIGNMSFDATQADIAELFASCEVTNVRIVEDKLTRAPKGFGYVEFATLDGLKKALTFQGTSLQGRNIRVSVAEPPKDRHESRDLSDWSRKGPLPDLPQRRGSDRPGYASRGFDAMSDAGSERAGRRPYEPADGKIRDFSSWERKGPLPPAPPAGREGGRPRSKEGPQIRRASPAWGEGRSQDGSRPPRREFQERPPPERAPTAPELDNQWRARMRPDQPAQPPAPTPAPAAVQASPASPVAPTGPALAMRPKLNLQKRTVPDSEVKSPSTGEPKSSIFGGARPIDTAAKEKEIEERRLQKKKESEEKAKAEKEEQERIAKEQELAKQKAKEAAAAASAANADGPKEGASDVAQGANFEILQRMEENGNGEVAGATQEGAPTPTEEKPQAPKDVTRPQPASRANSNWRTGGGRRGSGHGQQGPRGRGAPKAAPQQPSTPVEDEEGWSTVGSKTRGGRRGGYRNAA</sequence>
<dbReference type="GO" id="GO:0003723">
    <property type="term" value="F:RNA binding"/>
    <property type="evidence" value="ECO:0007669"/>
    <property type="project" value="UniProtKB-UniRule"/>
</dbReference>
<dbReference type="SMART" id="SM00360">
    <property type="entry name" value="RRM"/>
    <property type="match status" value="1"/>
</dbReference>
<feature type="compositionally biased region" description="Basic and acidic residues" evidence="3">
    <location>
        <begin position="239"/>
        <end position="250"/>
    </location>
</feature>
<dbReference type="SUPFAM" id="SSF54928">
    <property type="entry name" value="RNA-binding domain, RBD"/>
    <property type="match status" value="1"/>
</dbReference>
<feature type="compositionally biased region" description="Basic and acidic residues" evidence="3">
    <location>
        <begin position="466"/>
        <end position="477"/>
    </location>
</feature>
<dbReference type="eggNOG" id="KOG0118">
    <property type="taxonomic scope" value="Eukaryota"/>
</dbReference>
<dbReference type="InParanoid" id="C4JUL8"/>
<name>C4JUL8_UNCRE</name>
<dbReference type="GO" id="GO:0005730">
    <property type="term" value="C:nucleolus"/>
    <property type="evidence" value="ECO:0007669"/>
    <property type="project" value="TreeGrafter"/>
</dbReference>
<dbReference type="Gene3D" id="3.30.70.330">
    <property type="match status" value="1"/>
</dbReference>
<protein>
    <recommendedName>
        <fullName evidence="4">RRM domain-containing protein</fullName>
    </recommendedName>
</protein>
<dbReference type="HOGENOM" id="CLU_030044_0_1_1"/>
<dbReference type="AlphaFoldDB" id="C4JUL8"/>
<gene>
    <name evidence="5" type="ORF">UREG_04821</name>
</gene>
<keyword evidence="6" id="KW-1185">Reference proteome</keyword>
<reference evidence="6" key="1">
    <citation type="journal article" date="2009" name="Genome Res.">
        <title>Comparative genomic analyses of the human fungal pathogens Coccidioides and their relatives.</title>
        <authorList>
            <person name="Sharpton T.J."/>
            <person name="Stajich J.E."/>
            <person name="Rounsley S.D."/>
            <person name="Gardner M.J."/>
            <person name="Wortman J.R."/>
            <person name="Jordar V.S."/>
            <person name="Maiti R."/>
            <person name="Kodira C.D."/>
            <person name="Neafsey D.E."/>
            <person name="Zeng Q."/>
            <person name="Hung C.-Y."/>
            <person name="McMahan C."/>
            <person name="Muszewska A."/>
            <person name="Grynberg M."/>
            <person name="Mandel M.A."/>
            <person name="Kellner E.M."/>
            <person name="Barker B.M."/>
            <person name="Galgiani J.N."/>
            <person name="Orbach M.J."/>
            <person name="Kirkland T.N."/>
            <person name="Cole G.T."/>
            <person name="Henn M.R."/>
            <person name="Birren B.W."/>
            <person name="Taylor J.W."/>
        </authorList>
    </citation>
    <scope>NUCLEOTIDE SEQUENCE [LARGE SCALE GENOMIC DNA]</scope>
    <source>
        <strain evidence="6">UAMH 1704</strain>
    </source>
</reference>
<dbReference type="InterPro" id="IPR012677">
    <property type="entry name" value="Nucleotide-bd_a/b_plait_sf"/>
</dbReference>
<dbReference type="Proteomes" id="UP000002058">
    <property type="component" value="Unassembled WGS sequence"/>
</dbReference>
<dbReference type="GeneID" id="8440158"/>
<evidence type="ECO:0000256" key="1">
    <source>
        <dbReference type="ARBA" id="ARBA00022884"/>
    </source>
</evidence>
<dbReference type="OrthoDB" id="48651at2759"/>
<dbReference type="STRING" id="336963.C4JUL8"/>
<dbReference type="FunFam" id="3.30.70.330:FF:000356">
    <property type="entry name" value="Translation initiation factor 4B"/>
    <property type="match status" value="1"/>
</dbReference>
<dbReference type="OMA" id="WTTVPNK"/>
<feature type="compositionally biased region" description="Basic and acidic residues" evidence="3">
    <location>
        <begin position="202"/>
        <end position="228"/>
    </location>
</feature>
<dbReference type="VEuPathDB" id="FungiDB:UREG_04821"/>
<evidence type="ECO:0000313" key="5">
    <source>
        <dbReference type="EMBL" id="EEP79979.1"/>
    </source>
</evidence>
<feature type="compositionally biased region" description="Pro residues" evidence="3">
    <location>
        <begin position="302"/>
        <end position="311"/>
    </location>
</feature>